<keyword evidence="4" id="KW-1185">Reference proteome</keyword>
<gene>
    <name evidence="3" type="primary">PGBD4</name>
    <name evidence="3" type="ORF">EVAR_91051_1</name>
</gene>
<dbReference type="STRING" id="151549.A0A4C1Z677"/>
<reference evidence="3 4" key="1">
    <citation type="journal article" date="2019" name="Commun. Biol.">
        <title>The bagworm genome reveals a unique fibroin gene that provides high tensile strength.</title>
        <authorList>
            <person name="Kono N."/>
            <person name="Nakamura H."/>
            <person name="Ohtoshi R."/>
            <person name="Tomita M."/>
            <person name="Numata K."/>
            <person name="Arakawa K."/>
        </authorList>
    </citation>
    <scope>NUCLEOTIDE SEQUENCE [LARGE SCALE GENOMIC DNA]</scope>
</reference>
<feature type="compositionally biased region" description="Basic and acidic residues" evidence="1">
    <location>
        <begin position="29"/>
        <end position="39"/>
    </location>
</feature>
<dbReference type="Proteomes" id="UP000299102">
    <property type="component" value="Unassembled WGS sequence"/>
</dbReference>
<dbReference type="InterPro" id="IPR029526">
    <property type="entry name" value="PGBD"/>
</dbReference>
<evidence type="ECO:0000259" key="2">
    <source>
        <dbReference type="Pfam" id="PF13843"/>
    </source>
</evidence>
<proteinExistence type="predicted"/>
<dbReference type="EMBL" id="BGZK01001618">
    <property type="protein sequence ID" value="GBP83378.1"/>
    <property type="molecule type" value="Genomic_DNA"/>
</dbReference>
<comment type="caution">
    <text evidence="3">The sequence shown here is derived from an EMBL/GenBank/DDBJ whole genome shotgun (WGS) entry which is preliminary data.</text>
</comment>
<dbReference type="PANTHER" id="PTHR46599:SF6">
    <property type="entry name" value="DUAL SPECIFICITY PHOSPHATASE 26"/>
    <property type="match status" value="1"/>
</dbReference>
<feature type="region of interest" description="Disordered" evidence="1">
    <location>
        <begin position="1"/>
        <end position="78"/>
    </location>
</feature>
<organism evidence="3 4">
    <name type="scientific">Eumeta variegata</name>
    <name type="common">Bagworm moth</name>
    <name type="synonym">Eumeta japonica</name>
    <dbReference type="NCBI Taxonomy" id="151549"/>
    <lineage>
        <taxon>Eukaryota</taxon>
        <taxon>Metazoa</taxon>
        <taxon>Ecdysozoa</taxon>
        <taxon>Arthropoda</taxon>
        <taxon>Hexapoda</taxon>
        <taxon>Insecta</taxon>
        <taxon>Pterygota</taxon>
        <taxon>Neoptera</taxon>
        <taxon>Endopterygota</taxon>
        <taxon>Lepidoptera</taxon>
        <taxon>Glossata</taxon>
        <taxon>Ditrysia</taxon>
        <taxon>Tineoidea</taxon>
        <taxon>Psychidae</taxon>
        <taxon>Oiketicinae</taxon>
        <taxon>Eumeta</taxon>
    </lineage>
</organism>
<sequence length="406" mass="46457">MANRMQDDDIAAALLEENVSEDDENYPSDSDHNSDHISEASESDSDTDMEDPEPVEETPPTLPFYTGKDGKTKWYKTPPRTNVRTSILTKKICLRLENSEPNPSTKETNREELKAVFGLLMLAGLYRSNRQSIIDLWANDGTGIEIFRNTMTRQRFTFLVNNLRFDDASTRTERAAIDRLTPIRDVFEVFVRNCQSAYTPFEYLTIDEELVAFRGRCSFRQYIPSKPAKYGLKLYALVDAKTFYTMNLEIYCGKQPDSSPYAVSNKPFNVVDRLVRCVSGSGRNITMDNFFMSFETVENLLQNHKLTAVGTLRSNKACLPTLFKARREEKSSMFGFQKDITIVSYIPKPRKCVHMMSSLHHDDEIDPESGTQRKPSIITFYDSTKSGVDVVDKLSRTYDVSRNSKR</sequence>
<feature type="compositionally biased region" description="Acidic residues" evidence="1">
    <location>
        <begin position="41"/>
        <end position="56"/>
    </location>
</feature>
<evidence type="ECO:0000313" key="3">
    <source>
        <dbReference type="EMBL" id="GBP83378.1"/>
    </source>
</evidence>
<dbReference type="OrthoDB" id="10057959at2759"/>
<evidence type="ECO:0000256" key="1">
    <source>
        <dbReference type="SAM" id="MobiDB-lite"/>
    </source>
</evidence>
<dbReference type="PANTHER" id="PTHR46599">
    <property type="entry name" value="PIGGYBAC TRANSPOSABLE ELEMENT-DERIVED PROTEIN 4"/>
    <property type="match status" value="1"/>
</dbReference>
<protein>
    <submittedName>
        <fullName evidence="3">PiggyBac transposable element-derived protein 4</fullName>
    </submittedName>
</protein>
<evidence type="ECO:0000313" key="4">
    <source>
        <dbReference type="Proteomes" id="UP000299102"/>
    </source>
</evidence>
<accession>A0A4C1Z677</accession>
<dbReference type="Pfam" id="PF13843">
    <property type="entry name" value="DDE_Tnp_1_7"/>
    <property type="match status" value="1"/>
</dbReference>
<name>A0A4C1Z677_EUMVA</name>
<dbReference type="AlphaFoldDB" id="A0A4C1Z677"/>
<feature type="domain" description="PiggyBac transposable element-derived protein" evidence="2">
    <location>
        <begin position="103"/>
        <end position="405"/>
    </location>
</feature>